<dbReference type="Proteomes" id="UP000712600">
    <property type="component" value="Unassembled WGS sequence"/>
</dbReference>
<feature type="region of interest" description="Disordered" evidence="1">
    <location>
        <begin position="21"/>
        <end position="106"/>
    </location>
</feature>
<name>A0A8S9Q043_BRACR</name>
<sequence length="132" mass="14599">MDVIDWEWILFTIPPSPLLTPTPPFSPSFPPSPPSFPPSPSSIIHKLRKRERRRRRREKVHLNSSPEPPHARLLSSPPPSSATKGESVATENASIGARTKPYAPPEVSPLRLGGMFLALLIVSEMCQFGQLT</sequence>
<accession>A0A8S9Q043</accession>
<proteinExistence type="predicted"/>
<reference evidence="2" key="1">
    <citation type="submission" date="2019-12" db="EMBL/GenBank/DDBJ databases">
        <title>Genome sequencing and annotation of Brassica cretica.</title>
        <authorList>
            <person name="Studholme D.J."/>
            <person name="Sarris P."/>
        </authorList>
    </citation>
    <scope>NUCLEOTIDE SEQUENCE</scope>
    <source>
        <strain evidence="2">PFS-109/04</strain>
        <tissue evidence="2">Leaf</tissue>
    </source>
</reference>
<feature type="compositionally biased region" description="Pro residues" evidence="1">
    <location>
        <begin position="21"/>
        <end position="40"/>
    </location>
</feature>
<comment type="caution">
    <text evidence="2">The sequence shown here is derived from an EMBL/GenBank/DDBJ whole genome shotgun (WGS) entry which is preliminary data.</text>
</comment>
<protein>
    <submittedName>
        <fullName evidence="2">Uncharacterized protein</fullName>
    </submittedName>
</protein>
<dbReference type="EMBL" id="QGKX02001347">
    <property type="protein sequence ID" value="KAF3525340.1"/>
    <property type="molecule type" value="Genomic_DNA"/>
</dbReference>
<gene>
    <name evidence="2" type="ORF">F2Q69_00046866</name>
</gene>
<evidence type="ECO:0000313" key="3">
    <source>
        <dbReference type="Proteomes" id="UP000712600"/>
    </source>
</evidence>
<organism evidence="2 3">
    <name type="scientific">Brassica cretica</name>
    <name type="common">Mustard</name>
    <dbReference type="NCBI Taxonomy" id="69181"/>
    <lineage>
        <taxon>Eukaryota</taxon>
        <taxon>Viridiplantae</taxon>
        <taxon>Streptophyta</taxon>
        <taxon>Embryophyta</taxon>
        <taxon>Tracheophyta</taxon>
        <taxon>Spermatophyta</taxon>
        <taxon>Magnoliopsida</taxon>
        <taxon>eudicotyledons</taxon>
        <taxon>Gunneridae</taxon>
        <taxon>Pentapetalae</taxon>
        <taxon>rosids</taxon>
        <taxon>malvids</taxon>
        <taxon>Brassicales</taxon>
        <taxon>Brassicaceae</taxon>
        <taxon>Brassiceae</taxon>
        <taxon>Brassica</taxon>
    </lineage>
</organism>
<evidence type="ECO:0000313" key="2">
    <source>
        <dbReference type="EMBL" id="KAF3525340.1"/>
    </source>
</evidence>
<dbReference type="AlphaFoldDB" id="A0A8S9Q043"/>
<feature type="compositionally biased region" description="Basic residues" evidence="1">
    <location>
        <begin position="45"/>
        <end position="59"/>
    </location>
</feature>
<evidence type="ECO:0000256" key="1">
    <source>
        <dbReference type="SAM" id="MobiDB-lite"/>
    </source>
</evidence>